<feature type="non-terminal residue" evidence="1">
    <location>
        <position position="52"/>
    </location>
</feature>
<reference evidence="1" key="1">
    <citation type="submission" date="2018-05" db="EMBL/GenBank/DDBJ databases">
        <authorList>
            <person name="Lanie J.A."/>
            <person name="Ng W.-L."/>
            <person name="Kazmierczak K.M."/>
            <person name="Andrzejewski T.M."/>
            <person name="Davidsen T.M."/>
            <person name="Wayne K.J."/>
            <person name="Tettelin H."/>
            <person name="Glass J.I."/>
            <person name="Rusch D."/>
            <person name="Podicherti R."/>
            <person name="Tsui H.-C.T."/>
            <person name="Winkler M.E."/>
        </authorList>
    </citation>
    <scope>NUCLEOTIDE SEQUENCE</scope>
</reference>
<gene>
    <name evidence="1" type="ORF">METZ01_LOCUS361478</name>
</gene>
<organism evidence="1">
    <name type="scientific">marine metagenome</name>
    <dbReference type="NCBI Taxonomy" id="408172"/>
    <lineage>
        <taxon>unclassified sequences</taxon>
        <taxon>metagenomes</taxon>
        <taxon>ecological metagenomes</taxon>
    </lineage>
</organism>
<proteinExistence type="predicted"/>
<sequence>MKLYKKNLKKLIQGNVYDPKMEHDACGVGLVASVDGKKSRKIVEYGIEALKA</sequence>
<evidence type="ECO:0008006" key="2">
    <source>
        <dbReference type="Google" id="ProtNLM"/>
    </source>
</evidence>
<accession>A0A382SFE1</accession>
<dbReference type="EMBL" id="UINC01128700">
    <property type="protein sequence ID" value="SVD08624.1"/>
    <property type="molecule type" value="Genomic_DNA"/>
</dbReference>
<name>A0A382SFE1_9ZZZZ</name>
<evidence type="ECO:0000313" key="1">
    <source>
        <dbReference type="EMBL" id="SVD08624.1"/>
    </source>
</evidence>
<protein>
    <recommendedName>
        <fullName evidence="2">Glutamine amidotransferase type-2 domain-containing protein</fullName>
    </recommendedName>
</protein>
<dbReference type="AlphaFoldDB" id="A0A382SFE1"/>